<dbReference type="EMBL" id="JAKIKS010000057">
    <property type="protein sequence ID" value="MCL1125698.1"/>
    <property type="molecule type" value="Genomic_DNA"/>
</dbReference>
<keyword evidence="13" id="KW-1185">Reference proteome</keyword>
<protein>
    <recommendedName>
        <fullName evidence="9">DNA 3'-5' helicase</fullName>
        <ecNumber evidence="9">5.6.2.4</ecNumber>
    </recommendedName>
</protein>
<sequence length="646" mass="72682">MNNPINIEQALATYFGFNDFRDGQRAVIQAVVNGHSSAAIFPTGSGKSLCYQLSAMCLPHLTLVVSPLLALMQDQLSFLNGKGIPAASIDSTQTREQVAEIMNAVREQKIKILMISVERLNNERFRQFISQVAISLLVVDEAHCISEWGHNFRPDYLKLPQYQQMLAIPQALLLTATATAKVVDDMGQKFGITKEHICLTGSYRANLNLAVKGLTSTNKMPYLREWLSERSAQSGIIYVTLQQSAEQIARQLTQYSIPAVAYHAGIEADRREQIQIDFMQGKSQIIVATIAFGMGVDKSDIRFVVHYDLPKSIENYAQEIGRAGRDGQPADCLVLASGENLTTLENFVYADTPEDSAVLALLSEMRQESAADGKWELMLNRLSTRVNIRPLSLKTLLVYLEIEGVISPLYSYFAEYKYKVLASNAQLETVFIDERLAFVNAIFDTSAKAKIWYTLDLDALHKVYPCERSRVLTALDYMDQKGMIELQTKQMTQVYQVNTANMEAEILHSRLFEKFRLKEQTEVARIHELVSLFCSDKCLNLQLAEYFSDPYLKQACQHCSVCFGEVAVLPPLPAQPPLESYDVVALTSDARERLGLQSTPILLSRYLCGLTTPIFTQHKLRSTTSFALLEKYPFSHVLNWVQTRIC</sequence>
<organism evidence="12 13">
    <name type="scientific">Shewanella surugensis</name>
    <dbReference type="NCBI Taxonomy" id="212020"/>
    <lineage>
        <taxon>Bacteria</taxon>
        <taxon>Pseudomonadati</taxon>
        <taxon>Pseudomonadota</taxon>
        <taxon>Gammaproteobacteria</taxon>
        <taxon>Alteromonadales</taxon>
        <taxon>Shewanellaceae</taxon>
        <taxon>Shewanella</taxon>
    </lineage>
</organism>
<keyword evidence="4 12" id="KW-0347">Helicase</keyword>
<gene>
    <name evidence="12" type="ORF">L2764_14750</name>
</gene>
<keyword evidence="5" id="KW-0067">ATP-binding</keyword>
<dbReference type="InterPro" id="IPR027417">
    <property type="entry name" value="P-loop_NTPase"/>
</dbReference>
<dbReference type="SMART" id="SM00490">
    <property type="entry name" value="HELICc"/>
    <property type="match status" value="1"/>
</dbReference>
<evidence type="ECO:0000256" key="9">
    <source>
        <dbReference type="ARBA" id="ARBA00034808"/>
    </source>
</evidence>
<dbReference type="Gene3D" id="1.10.10.10">
    <property type="entry name" value="Winged helix-like DNA-binding domain superfamily/Winged helix DNA-binding domain"/>
    <property type="match status" value="1"/>
</dbReference>
<comment type="caution">
    <text evidence="12">The sequence shown here is derived from an EMBL/GenBank/DDBJ whole genome shotgun (WGS) entry which is preliminary data.</text>
</comment>
<dbReference type="NCBIfam" id="TIGR00614">
    <property type="entry name" value="recQ_fam"/>
    <property type="match status" value="1"/>
</dbReference>
<dbReference type="GO" id="GO:0016787">
    <property type="term" value="F:hydrolase activity"/>
    <property type="evidence" value="ECO:0007669"/>
    <property type="project" value="UniProtKB-KW"/>
</dbReference>
<dbReference type="EC" id="5.6.2.4" evidence="9"/>
<evidence type="ECO:0000259" key="10">
    <source>
        <dbReference type="PROSITE" id="PS51192"/>
    </source>
</evidence>
<keyword evidence="7" id="KW-0413">Isomerase</keyword>
<evidence type="ECO:0000256" key="5">
    <source>
        <dbReference type="ARBA" id="ARBA00022840"/>
    </source>
</evidence>
<dbReference type="Pfam" id="PF00270">
    <property type="entry name" value="DEAD"/>
    <property type="match status" value="1"/>
</dbReference>
<dbReference type="Pfam" id="PF00271">
    <property type="entry name" value="Helicase_C"/>
    <property type="match status" value="1"/>
</dbReference>
<dbReference type="SMART" id="SM00487">
    <property type="entry name" value="DEXDc"/>
    <property type="match status" value="1"/>
</dbReference>
<dbReference type="SUPFAM" id="SSF52540">
    <property type="entry name" value="P-loop containing nucleoside triphosphate hydrolases"/>
    <property type="match status" value="1"/>
</dbReference>
<dbReference type="Proteomes" id="UP001203423">
    <property type="component" value="Unassembled WGS sequence"/>
</dbReference>
<evidence type="ECO:0000256" key="2">
    <source>
        <dbReference type="ARBA" id="ARBA00022741"/>
    </source>
</evidence>
<dbReference type="InterPro" id="IPR011545">
    <property type="entry name" value="DEAD/DEAH_box_helicase_dom"/>
</dbReference>
<evidence type="ECO:0000256" key="8">
    <source>
        <dbReference type="ARBA" id="ARBA00034617"/>
    </source>
</evidence>
<dbReference type="PROSITE" id="PS51194">
    <property type="entry name" value="HELICASE_CTER"/>
    <property type="match status" value="1"/>
</dbReference>
<dbReference type="PROSITE" id="PS51192">
    <property type="entry name" value="HELICASE_ATP_BIND_1"/>
    <property type="match status" value="1"/>
</dbReference>
<accession>A0ABT0LDD2</accession>
<keyword evidence="6" id="KW-0238">DNA-binding</keyword>
<dbReference type="InterPro" id="IPR002464">
    <property type="entry name" value="DNA/RNA_helicase_DEAH_CS"/>
</dbReference>
<name>A0ABT0LDD2_9GAMM</name>
<keyword evidence="3 12" id="KW-0378">Hydrolase</keyword>
<evidence type="ECO:0000313" key="12">
    <source>
        <dbReference type="EMBL" id="MCL1125698.1"/>
    </source>
</evidence>
<dbReference type="InterPro" id="IPR001650">
    <property type="entry name" value="Helicase_C-like"/>
</dbReference>
<feature type="domain" description="Helicase ATP-binding" evidence="10">
    <location>
        <begin position="28"/>
        <end position="196"/>
    </location>
</feature>
<evidence type="ECO:0000256" key="3">
    <source>
        <dbReference type="ARBA" id="ARBA00022801"/>
    </source>
</evidence>
<dbReference type="InterPro" id="IPR004589">
    <property type="entry name" value="DNA_helicase_ATP-dep_RecQ"/>
</dbReference>
<evidence type="ECO:0000256" key="6">
    <source>
        <dbReference type="ARBA" id="ARBA00023125"/>
    </source>
</evidence>
<proteinExistence type="inferred from homology"/>
<feature type="domain" description="Helicase C-terminal" evidence="11">
    <location>
        <begin position="222"/>
        <end position="383"/>
    </location>
</feature>
<evidence type="ECO:0000256" key="1">
    <source>
        <dbReference type="ARBA" id="ARBA00005446"/>
    </source>
</evidence>
<reference evidence="12 13" key="1">
    <citation type="submission" date="2022-01" db="EMBL/GenBank/DDBJ databases">
        <title>Whole genome-based taxonomy of the Shewanellaceae.</title>
        <authorList>
            <person name="Martin-Rodriguez A.J."/>
        </authorList>
    </citation>
    <scope>NUCLEOTIDE SEQUENCE [LARGE SCALE GENOMIC DNA]</scope>
    <source>
        <strain evidence="12 13">DSM 17177</strain>
    </source>
</reference>
<dbReference type="PANTHER" id="PTHR13710">
    <property type="entry name" value="DNA HELICASE RECQ FAMILY MEMBER"/>
    <property type="match status" value="1"/>
</dbReference>
<dbReference type="PROSITE" id="PS00690">
    <property type="entry name" value="DEAH_ATP_HELICASE"/>
    <property type="match status" value="1"/>
</dbReference>
<evidence type="ECO:0000259" key="11">
    <source>
        <dbReference type="PROSITE" id="PS51194"/>
    </source>
</evidence>
<keyword evidence="2" id="KW-0547">Nucleotide-binding</keyword>
<evidence type="ECO:0000256" key="7">
    <source>
        <dbReference type="ARBA" id="ARBA00023235"/>
    </source>
</evidence>
<dbReference type="InterPro" id="IPR014001">
    <property type="entry name" value="Helicase_ATP-bd"/>
</dbReference>
<evidence type="ECO:0000313" key="13">
    <source>
        <dbReference type="Proteomes" id="UP001203423"/>
    </source>
</evidence>
<dbReference type="Gene3D" id="3.40.50.300">
    <property type="entry name" value="P-loop containing nucleotide triphosphate hydrolases"/>
    <property type="match status" value="2"/>
</dbReference>
<dbReference type="RefSeq" id="WP_248941009.1">
    <property type="nucleotide sequence ID" value="NZ_JAKIKS010000057.1"/>
</dbReference>
<dbReference type="InterPro" id="IPR036388">
    <property type="entry name" value="WH-like_DNA-bd_sf"/>
</dbReference>
<dbReference type="PANTHER" id="PTHR13710:SF105">
    <property type="entry name" value="ATP-DEPENDENT DNA HELICASE Q1"/>
    <property type="match status" value="1"/>
</dbReference>
<comment type="catalytic activity">
    <reaction evidence="8">
        <text>Couples ATP hydrolysis with the unwinding of duplex DNA by translocating in the 3'-5' direction.</text>
        <dbReference type="EC" id="5.6.2.4"/>
    </reaction>
</comment>
<evidence type="ECO:0000256" key="4">
    <source>
        <dbReference type="ARBA" id="ARBA00022806"/>
    </source>
</evidence>
<dbReference type="GO" id="GO:0003678">
    <property type="term" value="F:DNA helicase activity"/>
    <property type="evidence" value="ECO:0007669"/>
    <property type="project" value="UniProtKB-EC"/>
</dbReference>
<comment type="similarity">
    <text evidence="1">Belongs to the helicase family. RecQ subfamily.</text>
</comment>